<evidence type="ECO:0000313" key="1">
    <source>
        <dbReference type="EMBL" id="KAI8549599.1"/>
    </source>
</evidence>
<evidence type="ECO:0000313" key="2">
    <source>
        <dbReference type="Proteomes" id="UP001062846"/>
    </source>
</evidence>
<proteinExistence type="predicted"/>
<reference evidence="1" key="1">
    <citation type="submission" date="2022-02" db="EMBL/GenBank/DDBJ databases">
        <title>Plant Genome Project.</title>
        <authorList>
            <person name="Zhang R.-G."/>
        </authorList>
    </citation>
    <scope>NUCLEOTIDE SEQUENCE</scope>
    <source>
        <strain evidence="1">AT1</strain>
    </source>
</reference>
<protein>
    <submittedName>
        <fullName evidence="1">Uncharacterized protein</fullName>
    </submittedName>
</protein>
<keyword evidence="2" id="KW-1185">Reference proteome</keyword>
<gene>
    <name evidence="1" type="ORF">RHMOL_Rhmol06G0037400</name>
</gene>
<name>A0ACC0N948_RHOML</name>
<organism evidence="1 2">
    <name type="scientific">Rhododendron molle</name>
    <name type="common">Chinese azalea</name>
    <name type="synonym">Azalea mollis</name>
    <dbReference type="NCBI Taxonomy" id="49168"/>
    <lineage>
        <taxon>Eukaryota</taxon>
        <taxon>Viridiplantae</taxon>
        <taxon>Streptophyta</taxon>
        <taxon>Embryophyta</taxon>
        <taxon>Tracheophyta</taxon>
        <taxon>Spermatophyta</taxon>
        <taxon>Magnoliopsida</taxon>
        <taxon>eudicotyledons</taxon>
        <taxon>Gunneridae</taxon>
        <taxon>Pentapetalae</taxon>
        <taxon>asterids</taxon>
        <taxon>Ericales</taxon>
        <taxon>Ericaceae</taxon>
        <taxon>Ericoideae</taxon>
        <taxon>Rhodoreae</taxon>
        <taxon>Rhododendron</taxon>
    </lineage>
</organism>
<comment type="caution">
    <text evidence="1">The sequence shown here is derived from an EMBL/GenBank/DDBJ whole genome shotgun (WGS) entry which is preliminary data.</text>
</comment>
<accession>A0ACC0N948</accession>
<sequence>MNECGIDKCWTKTYSFEPLSYFHSVLGFRPNFEVLMLCAGGIVSYNLSTHEINEYNELYKRLELLLEAVQVFQYAESLISVKRRVD</sequence>
<dbReference type="Proteomes" id="UP001062846">
    <property type="component" value="Chromosome 6"/>
</dbReference>
<dbReference type="EMBL" id="CM046393">
    <property type="protein sequence ID" value="KAI8549599.1"/>
    <property type="molecule type" value="Genomic_DNA"/>
</dbReference>